<proteinExistence type="predicted"/>
<sequence>MVVASAVTATTVTHKSKHYNTIRPIRWEILEKVFYDESNSVSIVHLGKPDGFPHNYVTNYNLYKIKRSLLFRRKLLCVHIQTSAVG</sequence>
<accession>A0AAW2I857</accession>
<evidence type="ECO:0000313" key="1">
    <source>
        <dbReference type="EMBL" id="KAL0278540.1"/>
    </source>
</evidence>
<reference evidence="1" key="1">
    <citation type="journal article" date="2024" name="Gigascience">
        <title>Chromosome-level genome of the poultry shaft louse Menopon gallinae provides insight into the host-switching and adaptive evolution of parasitic lice.</title>
        <authorList>
            <person name="Xu Y."/>
            <person name="Ma L."/>
            <person name="Liu S."/>
            <person name="Liang Y."/>
            <person name="Liu Q."/>
            <person name="He Z."/>
            <person name="Tian L."/>
            <person name="Duan Y."/>
            <person name="Cai W."/>
            <person name="Li H."/>
            <person name="Song F."/>
        </authorList>
    </citation>
    <scope>NUCLEOTIDE SEQUENCE</scope>
    <source>
        <strain evidence="1">Cailab_2023a</strain>
    </source>
</reference>
<dbReference type="EMBL" id="JARGDH010000001">
    <property type="protein sequence ID" value="KAL0278540.1"/>
    <property type="molecule type" value="Genomic_DNA"/>
</dbReference>
<organism evidence="1">
    <name type="scientific">Menopon gallinae</name>
    <name type="common">poultry shaft louse</name>
    <dbReference type="NCBI Taxonomy" id="328185"/>
    <lineage>
        <taxon>Eukaryota</taxon>
        <taxon>Metazoa</taxon>
        <taxon>Ecdysozoa</taxon>
        <taxon>Arthropoda</taxon>
        <taxon>Hexapoda</taxon>
        <taxon>Insecta</taxon>
        <taxon>Pterygota</taxon>
        <taxon>Neoptera</taxon>
        <taxon>Paraneoptera</taxon>
        <taxon>Psocodea</taxon>
        <taxon>Troctomorpha</taxon>
        <taxon>Phthiraptera</taxon>
        <taxon>Amblycera</taxon>
        <taxon>Menoponidae</taxon>
        <taxon>Menopon</taxon>
    </lineage>
</organism>
<gene>
    <name evidence="1" type="ORF">PYX00_000338</name>
</gene>
<dbReference type="AlphaFoldDB" id="A0AAW2I857"/>
<protein>
    <submittedName>
        <fullName evidence="1">Uncharacterized protein</fullName>
    </submittedName>
</protein>
<name>A0AAW2I857_9NEOP</name>
<comment type="caution">
    <text evidence="1">The sequence shown here is derived from an EMBL/GenBank/DDBJ whole genome shotgun (WGS) entry which is preliminary data.</text>
</comment>